<evidence type="ECO:0000259" key="2">
    <source>
        <dbReference type="Pfam" id="PF06580"/>
    </source>
</evidence>
<keyword evidence="4" id="KW-1185">Reference proteome</keyword>
<comment type="caution">
    <text evidence="3">The sequence shown here is derived from an EMBL/GenBank/DDBJ whole genome shotgun (WGS) entry which is preliminary data.</text>
</comment>
<accession>A0A935CAB1</accession>
<dbReference type="GO" id="GO:0016020">
    <property type="term" value="C:membrane"/>
    <property type="evidence" value="ECO:0007669"/>
    <property type="project" value="InterPro"/>
</dbReference>
<feature type="transmembrane region" description="Helical" evidence="1">
    <location>
        <begin position="81"/>
        <end position="100"/>
    </location>
</feature>
<dbReference type="InterPro" id="IPR010559">
    <property type="entry name" value="Sig_transdc_His_kin_internal"/>
</dbReference>
<gene>
    <name evidence="3" type="ORF">JKA74_13720</name>
</gene>
<dbReference type="EMBL" id="JAEQBW010000006">
    <property type="protein sequence ID" value="MBK6266097.1"/>
    <property type="molecule type" value="Genomic_DNA"/>
</dbReference>
<feature type="transmembrane region" description="Helical" evidence="1">
    <location>
        <begin position="43"/>
        <end position="60"/>
    </location>
</feature>
<keyword evidence="3" id="KW-0808">Transferase</keyword>
<feature type="transmembrane region" description="Helical" evidence="1">
    <location>
        <begin position="120"/>
        <end position="140"/>
    </location>
</feature>
<dbReference type="Proteomes" id="UP000611723">
    <property type="component" value="Unassembled WGS sequence"/>
</dbReference>
<organism evidence="3 4">
    <name type="scientific">Marivirga aurantiaca</name>
    <dbReference type="NCBI Taxonomy" id="2802615"/>
    <lineage>
        <taxon>Bacteria</taxon>
        <taxon>Pseudomonadati</taxon>
        <taxon>Bacteroidota</taxon>
        <taxon>Cytophagia</taxon>
        <taxon>Cytophagales</taxon>
        <taxon>Marivirgaceae</taxon>
        <taxon>Marivirga</taxon>
    </lineage>
</organism>
<keyword evidence="1" id="KW-0812">Transmembrane</keyword>
<dbReference type="RefSeq" id="WP_201431777.1">
    <property type="nucleotide sequence ID" value="NZ_JAEQBW010000006.1"/>
</dbReference>
<dbReference type="InterPro" id="IPR050640">
    <property type="entry name" value="Bact_2-comp_sensor_kinase"/>
</dbReference>
<feature type="domain" description="Signal transduction histidine kinase internal region" evidence="2">
    <location>
        <begin position="161"/>
        <end position="238"/>
    </location>
</feature>
<evidence type="ECO:0000256" key="1">
    <source>
        <dbReference type="SAM" id="Phobius"/>
    </source>
</evidence>
<keyword evidence="1" id="KW-1133">Transmembrane helix</keyword>
<protein>
    <submittedName>
        <fullName evidence="3">Histidine kinase</fullName>
    </submittedName>
</protein>
<sequence>MRTFFNRKYFWLEYTIIFSISIIGGFVRYLMWDFLQLKGEMHAITVFVSFIFIAVSWELFRATNQLLNKKMPYEQNLTIRIFTQLLIGVVIILILRHFVFQYAAQFLSNPMDKMFNVVTYAVYIILSFFINFIFFTTYFIQKWKEGLVRSERLEKEKAQVQFDNLKNQLNPHFLFNALSSLNSLIHENQDLATHFLQNLSKVYRYVLQHKVKNSVLLSYELEFIQHFIFLLETRFQEAISITIQVDEEVKKYEIVPVTLQVLLENAVKHNIIDLDHPLKIEIRNIGHYLVISNTMQPKKTVEGSNHQGLENLKSFYRILTNDAVEISATDGLFIVRIPLLKT</sequence>
<keyword evidence="1" id="KW-0472">Membrane</keyword>
<feature type="transmembrane region" description="Helical" evidence="1">
    <location>
        <begin position="12"/>
        <end position="31"/>
    </location>
</feature>
<dbReference type="GO" id="GO:0000155">
    <property type="term" value="F:phosphorelay sensor kinase activity"/>
    <property type="evidence" value="ECO:0007669"/>
    <property type="project" value="InterPro"/>
</dbReference>
<proteinExistence type="predicted"/>
<name>A0A935CAB1_9BACT</name>
<dbReference type="AlphaFoldDB" id="A0A935CAB1"/>
<dbReference type="Pfam" id="PF06580">
    <property type="entry name" value="His_kinase"/>
    <property type="match status" value="1"/>
</dbReference>
<evidence type="ECO:0000313" key="4">
    <source>
        <dbReference type="Proteomes" id="UP000611723"/>
    </source>
</evidence>
<dbReference type="PANTHER" id="PTHR34220:SF7">
    <property type="entry name" value="SENSOR HISTIDINE KINASE YPDA"/>
    <property type="match status" value="1"/>
</dbReference>
<reference evidence="3" key="1">
    <citation type="submission" date="2021-01" db="EMBL/GenBank/DDBJ databases">
        <title>Marivirga aurantiaca sp. nov., isolated from intertidal surface sediments.</title>
        <authorList>
            <person name="Zhang M."/>
        </authorList>
    </citation>
    <scope>NUCLEOTIDE SEQUENCE</scope>
    <source>
        <strain evidence="3">S37H4</strain>
    </source>
</reference>
<evidence type="ECO:0000313" key="3">
    <source>
        <dbReference type="EMBL" id="MBK6266097.1"/>
    </source>
</evidence>
<dbReference type="PANTHER" id="PTHR34220">
    <property type="entry name" value="SENSOR HISTIDINE KINASE YPDA"/>
    <property type="match status" value="1"/>
</dbReference>
<keyword evidence="3" id="KW-0418">Kinase</keyword>